<dbReference type="Pfam" id="PF13041">
    <property type="entry name" value="PPR_2"/>
    <property type="match status" value="3"/>
</dbReference>
<evidence type="ECO:0000313" key="5">
    <source>
        <dbReference type="EMBL" id="KAG9459220.1"/>
    </source>
</evidence>
<dbReference type="Proteomes" id="UP000825729">
    <property type="component" value="Unassembled WGS sequence"/>
</dbReference>
<comment type="caution">
    <text evidence="5">The sequence shown here is derived from an EMBL/GenBank/DDBJ whole genome shotgun (WGS) entry which is preliminary data.</text>
</comment>
<dbReference type="GO" id="GO:0003723">
    <property type="term" value="F:RNA binding"/>
    <property type="evidence" value="ECO:0007669"/>
    <property type="project" value="InterPro"/>
</dbReference>
<dbReference type="GO" id="GO:0009451">
    <property type="term" value="P:RNA modification"/>
    <property type="evidence" value="ECO:0007669"/>
    <property type="project" value="InterPro"/>
</dbReference>
<dbReference type="InterPro" id="IPR046960">
    <property type="entry name" value="PPR_At4g14850-like_plant"/>
</dbReference>
<dbReference type="PANTHER" id="PTHR47926:SF537">
    <property type="entry name" value="PENTACOTRIPEPTIDE-REPEAT REGION OF PRORP DOMAIN-CONTAINING PROTEIN"/>
    <property type="match status" value="1"/>
</dbReference>
<dbReference type="AlphaFoldDB" id="A0AAV7FGB9"/>
<keyword evidence="6" id="KW-1185">Reference proteome</keyword>
<dbReference type="PANTHER" id="PTHR47926">
    <property type="entry name" value="PENTATRICOPEPTIDE REPEAT-CONTAINING PROTEIN"/>
    <property type="match status" value="1"/>
</dbReference>
<feature type="repeat" description="PPR" evidence="3">
    <location>
        <begin position="596"/>
        <end position="630"/>
    </location>
</feature>
<sequence>MPRHTDKKETGFNLVKPRNPSGITEGSEVAEKMRFSSVTMARPRCFRLCGWKENSLKSAGGSANRNSFQCPELVVNESTSYHSPPLSHSLSDPAQANSRPYPRLLNFSFVDYARKVFDGMPRPDQNLYNSLISGYSRLCMHEEVIETFFLMHRNEISIAFFNFPPVIKSCASLVAIREGKQLHSTVIRYGLDTNLFIQTAFIDLYGKPGDLEAARRIFDGIVVKDPISYNCLISGYSKGGLVLEARQLFDRMPERTIVSWNSMISCYAHNGDPMEGFRLFERMQTENFQPNEITLVTVLSMCAKLGDLAKGLKVKQLIDENNLCRSLIVSTAILEMYVKCGAVDEARNEFDKMPQRDIVAWSAMIAGYAQNGRSEEAIELFEQMKFRNFKPNEVTLVSVLSACAQLGSVETGERIGSYVENEKLVSSAYVGSALLDVYAKCGNVKKARQVFDQMPEKDVVSWNAIIGGLAFNGLHREAINLFVKMKELNVKPNEITFVGLLTACTHAGLVELGYEFFESMKSDFNINPKVEHCACIVDLLCRLGRLEEAHEFISFKMEVEPNVVIWGILLSACRTHSNMELAEVAIKKLTILEPENSGNYVLLANLYSSLGRWEEALEVRKLMQNRNVQKTAANSWIELDNMMHAFLVRDTSHPRSDEINSVVEGLGLLVKWAGCTPSADSEI</sequence>
<protein>
    <recommendedName>
        <fullName evidence="7">Pentatricopeptide repeat-containing protein</fullName>
    </recommendedName>
</protein>
<comment type="similarity">
    <text evidence="1">Belongs to the PPR family. PCMP-H subfamily.</text>
</comment>
<feature type="repeat" description="PPR" evidence="3">
    <location>
        <begin position="357"/>
        <end position="391"/>
    </location>
</feature>
<evidence type="ECO:0000256" key="2">
    <source>
        <dbReference type="ARBA" id="ARBA00022737"/>
    </source>
</evidence>
<feature type="repeat" description="PPR" evidence="3">
    <location>
        <begin position="124"/>
        <end position="158"/>
    </location>
</feature>
<evidence type="ECO:0000256" key="4">
    <source>
        <dbReference type="SAM" id="MobiDB-lite"/>
    </source>
</evidence>
<proteinExistence type="inferred from homology"/>
<feature type="compositionally biased region" description="Basic and acidic residues" evidence="4">
    <location>
        <begin position="1"/>
        <end position="10"/>
    </location>
</feature>
<dbReference type="InterPro" id="IPR002885">
    <property type="entry name" value="PPR_rpt"/>
</dbReference>
<feature type="repeat" description="PPR" evidence="3">
    <location>
        <begin position="458"/>
        <end position="492"/>
    </location>
</feature>
<evidence type="ECO:0008006" key="7">
    <source>
        <dbReference type="Google" id="ProtNLM"/>
    </source>
</evidence>
<gene>
    <name evidence="5" type="ORF">H6P81_003728</name>
</gene>
<feature type="repeat" description="PPR" evidence="3">
    <location>
        <begin position="256"/>
        <end position="290"/>
    </location>
</feature>
<dbReference type="Pfam" id="PF20431">
    <property type="entry name" value="E_motif"/>
    <property type="match status" value="1"/>
</dbReference>
<keyword evidence="2" id="KW-0677">Repeat</keyword>
<dbReference type="NCBIfam" id="TIGR00756">
    <property type="entry name" value="PPR"/>
    <property type="match status" value="6"/>
</dbReference>
<dbReference type="InterPro" id="IPR011990">
    <property type="entry name" value="TPR-like_helical_dom_sf"/>
</dbReference>
<evidence type="ECO:0000313" key="6">
    <source>
        <dbReference type="Proteomes" id="UP000825729"/>
    </source>
</evidence>
<dbReference type="SUPFAM" id="SSF48452">
    <property type="entry name" value="TPR-like"/>
    <property type="match status" value="2"/>
</dbReference>
<evidence type="ECO:0000256" key="3">
    <source>
        <dbReference type="PROSITE-ProRule" id="PRU00708"/>
    </source>
</evidence>
<dbReference type="FunFam" id="1.25.40.10:FF:000348">
    <property type="entry name" value="Pentatricopeptide repeat-containing protein chloroplastic"/>
    <property type="match status" value="1"/>
</dbReference>
<accession>A0AAV7FGB9</accession>
<organism evidence="5 6">
    <name type="scientific">Aristolochia fimbriata</name>
    <name type="common">White veined hardy Dutchman's pipe vine</name>
    <dbReference type="NCBI Taxonomy" id="158543"/>
    <lineage>
        <taxon>Eukaryota</taxon>
        <taxon>Viridiplantae</taxon>
        <taxon>Streptophyta</taxon>
        <taxon>Embryophyta</taxon>
        <taxon>Tracheophyta</taxon>
        <taxon>Spermatophyta</taxon>
        <taxon>Magnoliopsida</taxon>
        <taxon>Magnoliidae</taxon>
        <taxon>Piperales</taxon>
        <taxon>Aristolochiaceae</taxon>
        <taxon>Aristolochia</taxon>
    </lineage>
</organism>
<dbReference type="FunFam" id="1.25.40.10:FF:000333">
    <property type="entry name" value="Pentatricopeptide repeat-containing protein"/>
    <property type="match status" value="1"/>
</dbReference>
<evidence type="ECO:0000256" key="1">
    <source>
        <dbReference type="ARBA" id="ARBA00006643"/>
    </source>
</evidence>
<dbReference type="InterPro" id="IPR046848">
    <property type="entry name" value="E_motif"/>
</dbReference>
<name>A0AAV7FGB9_ARIFI</name>
<dbReference type="Pfam" id="PF01535">
    <property type="entry name" value="PPR"/>
    <property type="match status" value="2"/>
</dbReference>
<feature type="repeat" description="PPR" evidence="3">
    <location>
        <begin position="225"/>
        <end position="255"/>
    </location>
</feature>
<dbReference type="EMBL" id="JAINDJ010000002">
    <property type="protein sequence ID" value="KAG9459220.1"/>
    <property type="molecule type" value="Genomic_DNA"/>
</dbReference>
<feature type="repeat" description="PPR" evidence="3">
    <location>
        <begin position="427"/>
        <end position="457"/>
    </location>
</feature>
<dbReference type="PROSITE" id="PS51375">
    <property type="entry name" value="PPR"/>
    <property type="match status" value="7"/>
</dbReference>
<reference evidence="5 6" key="1">
    <citation type="submission" date="2021-07" db="EMBL/GenBank/DDBJ databases">
        <title>The Aristolochia fimbriata genome: insights into angiosperm evolution, floral development and chemical biosynthesis.</title>
        <authorList>
            <person name="Jiao Y."/>
        </authorList>
    </citation>
    <scope>NUCLEOTIDE SEQUENCE [LARGE SCALE GENOMIC DNA]</scope>
    <source>
        <strain evidence="5">IBCAS-2021</strain>
        <tissue evidence="5">Leaf</tissue>
    </source>
</reference>
<dbReference type="Gene3D" id="1.25.40.10">
    <property type="entry name" value="Tetratricopeptide repeat domain"/>
    <property type="match status" value="4"/>
</dbReference>
<feature type="region of interest" description="Disordered" evidence="4">
    <location>
        <begin position="1"/>
        <end position="27"/>
    </location>
</feature>
<dbReference type="FunFam" id="1.25.40.10:FF:000090">
    <property type="entry name" value="Pentatricopeptide repeat-containing protein, chloroplastic"/>
    <property type="match status" value="1"/>
</dbReference>